<accession>A0A1H2RAE4</accession>
<evidence type="ECO:0008006" key="4">
    <source>
        <dbReference type="Google" id="ProtNLM"/>
    </source>
</evidence>
<dbReference type="STRING" id="89784.SAMN04489725_102226"/>
<evidence type="ECO:0000256" key="1">
    <source>
        <dbReference type="SAM" id="SignalP"/>
    </source>
</evidence>
<gene>
    <name evidence="2" type="ORF">SAMN04489725_102226</name>
</gene>
<keyword evidence="3" id="KW-1185">Reference proteome</keyword>
<proteinExistence type="predicted"/>
<dbReference type="InterPro" id="IPR008972">
    <property type="entry name" value="Cupredoxin"/>
</dbReference>
<dbReference type="PROSITE" id="PS51257">
    <property type="entry name" value="PROKAR_LIPOPROTEIN"/>
    <property type="match status" value="1"/>
</dbReference>
<dbReference type="SUPFAM" id="SSF49503">
    <property type="entry name" value="Cupredoxins"/>
    <property type="match status" value="1"/>
</dbReference>
<organism evidence="2 3">
    <name type="scientific">Alicyclobacillus hesperidum</name>
    <dbReference type="NCBI Taxonomy" id="89784"/>
    <lineage>
        <taxon>Bacteria</taxon>
        <taxon>Bacillati</taxon>
        <taxon>Bacillota</taxon>
        <taxon>Bacilli</taxon>
        <taxon>Bacillales</taxon>
        <taxon>Alicyclobacillaceae</taxon>
        <taxon>Alicyclobacillus</taxon>
    </lineage>
</organism>
<dbReference type="EMBL" id="FNOJ01000002">
    <property type="protein sequence ID" value="SDW16110.1"/>
    <property type="molecule type" value="Genomic_DNA"/>
</dbReference>
<feature type="chain" id="PRO_5039120741" description="Plastocyanin" evidence="1">
    <location>
        <begin position="23"/>
        <end position="284"/>
    </location>
</feature>
<keyword evidence="1" id="KW-0732">Signal</keyword>
<feature type="signal peptide" evidence="1">
    <location>
        <begin position="1"/>
        <end position="22"/>
    </location>
</feature>
<name>A0A1H2RAE4_9BACL</name>
<evidence type="ECO:0000313" key="3">
    <source>
        <dbReference type="Proteomes" id="UP000182589"/>
    </source>
</evidence>
<dbReference type="AlphaFoldDB" id="A0A1H2RAE4"/>
<reference evidence="3" key="1">
    <citation type="submission" date="2016-10" db="EMBL/GenBank/DDBJ databases">
        <authorList>
            <person name="Varghese N."/>
        </authorList>
    </citation>
    <scope>NUCLEOTIDE SEQUENCE [LARGE SCALE GENOMIC DNA]</scope>
    <source>
        <strain evidence="3">DSM 12489</strain>
    </source>
</reference>
<dbReference type="Gene3D" id="2.60.40.420">
    <property type="entry name" value="Cupredoxins - blue copper proteins"/>
    <property type="match status" value="2"/>
</dbReference>
<evidence type="ECO:0000313" key="2">
    <source>
        <dbReference type="EMBL" id="SDW16110.1"/>
    </source>
</evidence>
<dbReference type="Proteomes" id="UP000182589">
    <property type="component" value="Unassembled WGS sequence"/>
</dbReference>
<dbReference type="RefSeq" id="WP_143027462.1">
    <property type="nucleotide sequence ID" value="NZ_FNOJ01000002.1"/>
</dbReference>
<protein>
    <recommendedName>
        <fullName evidence="4">Plastocyanin</fullName>
    </recommendedName>
</protein>
<sequence length="284" mass="29953">MRRTAWVAAALLVMGVAGCGTAGPASPNAPAVSNSGSTTNTTTKLSMQTVALTVLPGSRLGADGKLHDTVTNPNFTVVKGVPVKLSVYNYSANQYTLVNTMLGLRLHIAAAPRQGVPVISTITFTPTTEGAFSWRCTASVDGHLDRWALNHQGFMEGIMHVVPYQNKQYIYLAIKDGLHYAAADGKLHDSYSPADFTVQKGIPVQVTVENFDTGSHSLTDPGLGINEVFTGASGAGTPSETTFTFTPNKTGTFPWSCIIACDTGAGGWAMMHNGYMMGDISVTS</sequence>